<protein>
    <submittedName>
        <fullName evidence="2">Uncharacterized protein</fullName>
    </submittedName>
</protein>
<organism evidence="1 2">
    <name type="scientific">Plectus sambesii</name>
    <dbReference type="NCBI Taxonomy" id="2011161"/>
    <lineage>
        <taxon>Eukaryota</taxon>
        <taxon>Metazoa</taxon>
        <taxon>Ecdysozoa</taxon>
        <taxon>Nematoda</taxon>
        <taxon>Chromadorea</taxon>
        <taxon>Plectida</taxon>
        <taxon>Plectina</taxon>
        <taxon>Plectoidea</taxon>
        <taxon>Plectidae</taxon>
        <taxon>Plectus</taxon>
    </lineage>
</organism>
<dbReference type="Proteomes" id="UP000887566">
    <property type="component" value="Unplaced"/>
</dbReference>
<dbReference type="WBParaSite" id="PSAMB.scaffold146size72888.g2580.t1">
    <property type="protein sequence ID" value="PSAMB.scaffold146size72888.g2580.t1"/>
    <property type="gene ID" value="PSAMB.scaffold146size72888.g2580"/>
</dbReference>
<proteinExistence type="predicted"/>
<evidence type="ECO:0000313" key="1">
    <source>
        <dbReference type="Proteomes" id="UP000887566"/>
    </source>
</evidence>
<dbReference type="AlphaFoldDB" id="A0A914V2A1"/>
<reference evidence="2" key="1">
    <citation type="submission" date="2022-11" db="UniProtKB">
        <authorList>
            <consortium name="WormBaseParasite"/>
        </authorList>
    </citation>
    <scope>IDENTIFICATION</scope>
</reference>
<evidence type="ECO:0000313" key="2">
    <source>
        <dbReference type="WBParaSite" id="PSAMB.scaffold146size72888.g2580.t1"/>
    </source>
</evidence>
<name>A0A914V2A1_9BILA</name>
<sequence length="99" mass="11528">MSSDGSLHQLREKFLASSNNSNWEPLNAPETPEFDYRKEVSRLHEAFHLDWRKMVKDDASPVQPYLSLIPELEGELEAWKLEWQGAIRDLVDKNLAAYQ</sequence>
<keyword evidence="1" id="KW-1185">Reference proteome</keyword>
<accession>A0A914V2A1</accession>